<evidence type="ECO:0000256" key="2">
    <source>
        <dbReference type="ARBA" id="ARBA00022771"/>
    </source>
</evidence>
<dbReference type="CDD" id="cd02249">
    <property type="entry name" value="ZZ"/>
    <property type="match status" value="1"/>
</dbReference>
<dbReference type="Proteomes" id="UP000054270">
    <property type="component" value="Unassembled WGS sequence"/>
</dbReference>
<dbReference type="OMA" id="CAHEPIV"/>
<dbReference type="SMART" id="SM00291">
    <property type="entry name" value="ZnF_ZZ"/>
    <property type="match status" value="1"/>
</dbReference>
<organism evidence="8 9">
    <name type="scientific">Hypholoma sublateritium (strain FD-334 SS-4)</name>
    <dbReference type="NCBI Taxonomy" id="945553"/>
    <lineage>
        <taxon>Eukaryota</taxon>
        <taxon>Fungi</taxon>
        <taxon>Dikarya</taxon>
        <taxon>Basidiomycota</taxon>
        <taxon>Agaricomycotina</taxon>
        <taxon>Agaricomycetes</taxon>
        <taxon>Agaricomycetidae</taxon>
        <taxon>Agaricales</taxon>
        <taxon>Agaricineae</taxon>
        <taxon>Strophariaceae</taxon>
        <taxon>Hypholoma</taxon>
    </lineage>
</organism>
<keyword evidence="1" id="KW-0479">Metal-binding</keyword>
<dbReference type="OrthoDB" id="3222020at2759"/>
<evidence type="ECO:0000313" key="8">
    <source>
        <dbReference type="EMBL" id="KJA23771.1"/>
    </source>
</evidence>
<name>A0A0D2P562_HYPSF</name>
<keyword evidence="9" id="KW-1185">Reference proteome</keyword>
<dbReference type="InterPro" id="IPR000433">
    <property type="entry name" value="Znf_ZZ"/>
</dbReference>
<evidence type="ECO:0000313" key="9">
    <source>
        <dbReference type="Proteomes" id="UP000054270"/>
    </source>
</evidence>
<evidence type="ECO:0000256" key="5">
    <source>
        <dbReference type="SAM" id="Coils"/>
    </source>
</evidence>
<dbReference type="Pfam" id="PF00569">
    <property type="entry name" value="ZZ"/>
    <property type="match status" value="1"/>
</dbReference>
<dbReference type="EMBL" id="KN817541">
    <property type="protein sequence ID" value="KJA23771.1"/>
    <property type="molecule type" value="Genomic_DNA"/>
</dbReference>
<proteinExistence type="predicted"/>
<dbReference type="Gene3D" id="3.30.60.90">
    <property type="match status" value="1"/>
</dbReference>
<keyword evidence="5" id="KW-0175">Coiled coil</keyword>
<dbReference type="InterPro" id="IPR043145">
    <property type="entry name" value="Znf_ZZ_sf"/>
</dbReference>
<feature type="domain" description="ZZ-type" evidence="7">
    <location>
        <begin position="762"/>
        <end position="821"/>
    </location>
</feature>
<feature type="compositionally biased region" description="Low complexity" evidence="6">
    <location>
        <begin position="1075"/>
        <end position="1084"/>
    </location>
</feature>
<evidence type="ECO:0000259" key="7">
    <source>
        <dbReference type="PROSITE" id="PS50135"/>
    </source>
</evidence>
<evidence type="ECO:0000256" key="3">
    <source>
        <dbReference type="ARBA" id="ARBA00022833"/>
    </source>
</evidence>
<evidence type="ECO:0000256" key="1">
    <source>
        <dbReference type="ARBA" id="ARBA00022723"/>
    </source>
</evidence>
<accession>A0A0D2P562</accession>
<dbReference type="GO" id="GO:0008270">
    <property type="term" value="F:zinc ion binding"/>
    <property type="evidence" value="ECO:0007669"/>
    <property type="project" value="UniProtKB-KW"/>
</dbReference>
<dbReference type="SUPFAM" id="SSF57850">
    <property type="entry name" value="RING/U-box"/>
    <property type="match status" value="1"/>
</dbReference>
<dbReference type="STRING" id="945553.A0A0D2P562"/>
<keyword evidence="3" id="KW-0862">Zinc</keyword>
<evidence type="ECO:0000256" key="4">
    <source>
        <dbReference type="PROSITE-ProRule" id="PRU00228"/>
    </source>
</evidence>
<feature type="region of interest" description="Disordered" evidence="6">
    <location>
        <begin position="383"/>
        <end position="404"/>
    </location>
</feature>
<dbReference type="AlphaFoldDB" id="A0A0D2P562"/>
<gene>
    <name evidence="8" type="ORF">HYPSUDRAFT_201192</name>
</gene>
<reference evidence="9" key="1">
    <citation type="submission" date="2014-04" db="EMBL/GenBank/DDBJ databases">
        <title>Evolutionary Origins and Diversification of the Mycorrhizal Mutualists.</title>
        <authorList>
            <consortium name="DOE Joint Genome Institute"/>
            <consortium name="Mycorrhizal Genomics Consortium"/>
            <person name="Kohler A."/>
            <person name="Kuo A."/>
            <person name="Nagy L.G."/>
            <person name="Floudas D."/>
            <person name="Copeland A."/>
            <person name="Barry K.W."/>
            <person name="Cichocki N."/>
            <person name="Veneault-Fourrey C."/>
            <person name="LaButti K."/>
            <person name="Lindquist E.A."/>
            <person name="Lipzen A."/>
            <person name="Lundell T."/>
            <person name="Morin E."/>
            <person name="Murat C."/>
            <person name="Riley R."/>
            <person name="Ohm R."/>
            <person name="Sun H."/>
            <person name="Tunlid A."/>
            <person name="Henrissat B."/>
            <person name="Grigoriev I.V."/>
            <person name="Hibbett D.S."/>
            <person name="Martin F."/>
        </authorList>
    </citation>
    <scope>NUCLEOTIDE SEQUENCE [LARGE SCALE GENOMIC DNA]</scope>
    <source>
        <strain evidence="9">FD-334 SS-4</strain>
    </source>
</reference>
<feature type="coiled-coil region" evidence="5">
    <location>
        <begin position="1017"/>
        <end position="1068"/>
    </location>
</feature>
<sequence length="1156" mass="131108">MADSDAWTDPLHTPRTRDIHRDYQQWATVHKQLQGSSVPKEGRDYVAHAITLISLLEGFAELHPIAKTVVSVFKGVVTFEQTRRENDAHVAIVFLAQADMMSILLETSQLSEQRGQRMDDDSLRDDDNLRGIFSRIVKDIKACGNSMDAYYKEKRIVKFMKSREWKDRIAGHVTTFSAYRTLLHQTLSIHIAADVSNMVAKTKDIDSKLNVLIAHLFVPKEDWEKAVAAKVRELSKSKDQKDIIADSKTLETLVDLTKESLSDAKDVQEADRGGPKEIRALPTEMDQLKKDLSLPLDTLCQRNEEMFELKLNFHTRQLQNTIENAAKFVVKSLSGPYDRLHNDDLKSLWKEMNWIFCIDNNHFTSALFEFYLDRFSSRKDLKSIEGGPDDQSGDGPGNGEESTVEENLTRVTFLSRLGVLNHADAWTLEPMAKYSQSIASSIDGDESGFIRISEVNSFTDAMPTGWRLPQWCAYAAIGWTYEARIYRKRMNDLISRMAEMQAIVLPTNRSFVIMTNEQTLPFFQQLAWEPWNTADDERAKYPIPATDLRFLVLEKIKTEDKELRDILESFNWTVEDYSTLQLLYAEEPIEKHVLQLSTLLLEHAYQVMQACTQVTVDAEEFVHLRATLSLLMNVCSSHVDSLKDEFKKDKKDETYSFHGGIWSCLNRVKGSDGGANDQAIAGNSLPFETEDIVDFLSDEQVLQEFRLPPLGAHEYRRHLKYKPWEEHVLSLADEHIPEEIPNTWQNAEEIGDPRQEYADLPLGIRQCDICSQTPIKEYYYICTECDDVDICSECYKLRKEDTANPGHKYSHVVLRFALHTVDVHRRWMMLEAQVQVERIQTNAYQWELESEGQGESIGWTKSDITGLTDVRGEEVKSPYWCNHCQEEIPLEGEHTFYKCSCHSCVDYWLCDNCAHEPIVADDPDGHQWWHTLIVLCPEIVRYLDDGLSDDESEVQSTQRSADPGSGADAIGNRISAVVVEKLDATHSMLQTKLDSILEGHARSTTDNTGDGDAQSPTAEIENRMSQLEDKVDTILTELRGDGGKDEASKGLEDRMSRLEEKMDMMVGEMRKFFSSSALQAPSAPSRERSSAPFDTEGEDDLDSFAPKGYPGHDDNGDDGEGYGNVQNEDDGGNGGDDNGGDYYNQGDDGNDNGGDY</sequence>
<dbReference type="PROSITE" id="PS50135">
    <property type="entry name" value="ZF_ZZ_2"/>
    <property type="match status" value="1"/>
</dbReference>
<evidence type="ECO:0000256" key="6">
    <source>
        <dbReference type="SAM" id="MobiDB-lite"/>
    </source>
</evidence>
<keyword evidence="2 4" id="KW-0863">Zinc-finger</keyword>
<feature type="region of interest" description="Disordered" evidence="6">
    <location>
        <begin position="1075"/>
        <end position="1156"/>
    </location>
</feature>
<protein>
    <recommendedName>
        <fullName evidence="7">ZZ-type domain-containing protein</fullName>
    </recommendedName>
</protein>